<dbReference type="Proteomes" id="UP000235916">
    <property type="component" value="Unassembled WGS sequence"/>
</dbReference>
<dbReference type="SMART" id="SM00028">
    <property type="entry name" value="TPR"/>
    <property type="match status" value="16"/>
</dbReference>
<dbReference type="Pfam" id="PF14559">
    <property type="entry name" value="TPR_19"/>
    <property type="match status" value="4"/>
</dbReference>
<dbReference type="PANTHER" id="PTHR45586:SF14">
    <property type="entry name" value="TETRATRICOPEPTIDE TPR_2 REPEAT PROTEIN"/>
    <property type="match status" value="1"/>
</dbReference>
<dbReference type="InterPro" id="IPR011990">
    <property type="entry name" value="TPR-like_helical_dom_sf"/>
</dbReference>
<comment type="caution">
    <text evidence="5">The sequence shown here is derived from an EMBL/GenBank/DDBJ whole genome shotgun (WGS) entry which is preliminary data.</text>
</comment>
<dbReference type="InterPro" id="IPR019734">
    <property type="entry name" value="TPR_rpt"/>
</dbReference>
<dbReference type="EMBL" id="POSP01000004">
    <property type="protein sequence ID" value="PND36401.1"/>
    <property type="molecule type" value="Genomic_DNA"/>
</dbReference>
<organism evidence="5 6">
    <name type="scientific">Kinneretia aquatilis</name>
    <dbReference type="NCBI Taxonomy" id="2070761"/>
    <lineage>
        <taxon>Bacteria</taxon>
        <taxon>Pseudomonadati</taxon>
        <taxon>Pseudomonadota</taxon>
        <taxon>Betaproteobacteria</taxon>
        <taxon>Burkholderiales</taxon>
        <taxon>Sphaerotilaceae</taxon>
        <taxon>Roseateles</taxon>
    </lineage>
</organism>
<dbReference type="NCBIfam" id="TIGR02917">
    <property type="entry name" value="PEP_TPR_lipo"/>
    <property type="match status" value="1"/>
</dbReference>
<dbReference type="InterPro" id="IPR014266">
    <property type="entry name" value="PEP-CTERM_TPR_PrsT"/>
</dbReference>
<dbReference type="Gene3D" id="1.25.40.10">
    <property type="entry name" value="Tetratricopeptide repeat domain"/>
    <property type="match status" value="4"/>
</dbReference>
<dbReference type="Pfam" id="PF23914">
    <property type="entry name" value="TPR_CcmH_CycH"/>
    <property type="match status" value="1"/>
</dbReference>
<evidence type="ECO:0000313" key="6">
    <source>
        <dbReference type="Proteomes" id="UP000235916"/>
    </source>
</evidence>
<evidence type="ECO:0000256" key="1">
    <source>
        <dbReference type="ARBA" id="ARBA00022737"/>
    </source>
</evidence>
<feature type="repeat" description="TPR" evidence="3">
    <location>
        <begin position="462"/>
        <end position="495"/>
    </location>
</feature>
<dbReference type="AlphaFoldDB" id="A0A2N8KSH0"/>
<keyword evidence="6" id="KW-1185">Reference proteome</keyword>
<dbReference type="Pfam" id="PF13432">
    <property type="entry name" value="TPR_16"/>
    <property type="match status" value="1"/>
</dbReference>
<reference evidence="5 6" key="1">
    <citation type="submission" date="2018-01" db="EMBL/GenBank/DDBJ databases">
        <title>Draft genome sequence of Paucibacter aquatile CR182 isolated from freshwater of the Nakdong River.</title>
        <authorList>
            <person name="Choi A."/>
            <person name="Chung E.J."/>
        </authorList>
    </citation>
    <scope>NUCLEOTIDE SEQUENCE [LARGE SCALE GENOMIC DNA]</scope>
    <source>
        <strain evidence="5 6">CR182</strain>
    </source>
</reference>
<dbReference type="InterPro" id="IPR051012">
    <property type="entry name" value="CellSynth/LPSAsmb/PSIAsmb"/>
</dbReference>
<keyword evidence="2 3" id="KW-0802">TPR repeat</keyword>
<evidence type="ECO:0000259" key="4">
    <source>
        <dbReference type="Pfam" id="PF23914"/>
    </source>
</evidence>
<dbReference type="SUPFAM" id="SSF48452">
    <property type="entry name" value="TPR-like"/>
    <property type="match status" value="4"/>
</dbReference>
<dbReference type="InterPro" id="IPR056413">
    <property type="entry name" value="TPR_CcmH_CycH"/>
</dbReference>
<gene>
    <name evidence="5" type="primary">prsT</name>
    <name evidence="5" type="ORF">C1O66_22165</name>
</gene>
<keyword evidence="1" id="KW-0677">Repeat</keyword>
<accession>A0A2N8KSH0</accession>
<evidence type="ECO:0000313" key="5">
    <source>
        <dbReference type="EMBL" id="PND36401.1"/>
    </source>
</evidence>
<dbReference type="Pfam" id="PF13174">
    <property type="entry name" value="TPR_6"/>
    <property type="match status" value="1"/>
</dbReference>
<feature type="repeat" description="TPR" evidence="3">
    <location>
        <begin position="149"/>
        <end position="182"/>
    </location>
</feature>
<evidence type="ECO:0000256" key="2">
    <source>
        <dbReference type="ARBA" id="ARBA00022803"/>
    </source>
</evidence>
<sequence>MRSKHQPTPSSSPSSTPSLAPRLLRPLVLGLLLLSGSPWSLAAADKASTYYEDGLRRFERGDLPGAIIQLKNSIQEDQKMLAAHLLLGKVLLGQGELKAAEAALEEALKQGVSRSEVAIPLAQIYLLLGDRKKLIDQITTSGLPTQAQAEVLTLRGSAYAMSGNVTQAAKSFAEAKALNPRSGSPWTAEAPMLLRLGERDKARASALKGTELSPNEAGAWYTLGTILQGQQDLKGALAAQERALKINPKQVDARVARASLLIGLNQEAEASKDLAQLVEWELEDPRASFLRGFLANRKGDLATAKTAFANAVDLIDAISPEVLAGNDPLLLAGAMSHRALGNPEKARGYLDILLGLNSKNYAAQVMLASILVDTRDYGRAMVLLEAAQRINPEDPQVLFLLGTVNMARKRYVQASEFFEKSAARSGSASAIRELGFSQLSLGQDKLGLANLEKAFAATPGDGRAGIQLANVYLNQGQTAKALQTAQAIVKREPDNLTMLNFLGNIKGRAGDKKGARDTFQQLLQKDPNFRPAAVNLSWLDMEESKFDPARKRLEKLLEGGNKDDAELLHQLAILELRAKRPNEAIAHLRHAHEVQRVDARPGLMLVELYMEQRQADLALPLAKSLAANYSGKLPALLSLARVYLALNDGSNARQVLQEATRVADFDAQEQVKIGRMQLAAGNVDGATYNVQKALQSQAGDLGALLLQVEVEARRGDPAKVDAALKTLNNTHPGKVQTTLVGAHVAMSRGQFPAAQAGYRTVFEKEPSTANAILLARAMVAAGELDKALLMLEGWARKAPNDITALKAVAGVQMQAGRNEAAKKNYQQILALQPGDIGIQLNYAQLLHRMGDAGAVAAAEKALKQAPGNADAADTLGWILVQRGNIEGGLRHLREARLRSPGNSEIRFHLAFALAKLNRKAEAKEELSAALNAQPKLPMTQEVSRLKLELGL</sequence>
<feature type="repeat" description="TPR" evidence="3">
    <location>
        <begin position="217"/>
        <end position="250"/>
    </location>
</feature>
<dbReference type="OrthoDB" id="5290951at2"/>
<evidence type="ECO:0000256" key="3">
    <source>
        <dbReference type="PROSITE-ProRule" id="PRU00339"/>
    </source>
</evidence>
<proteinExistence type="predicted"/>
<dbReference type="PANTHER" id="PTHR45586">
    <property type="entry name" value="TPR REPEAT-CONTAINING PROTEIN PA4667"/>
    <property type="match status" value="1"/>
</dbReference>
<dbReference type="RefSeq" id="WP_102770174.1">
    <property type="nucleotide sequence ID" value="NZ_POSP01000004.1"/>
</dbReference>
<feature type="domain" description="Cytochrome c-type biogenesis protein H TPR" evidence="4">
    <location>
        <begin position="213"/>
        <end position="320"/>
    </location>
</feature>
<protein>
    <submittedName>
        <fullName evidence="5">PEP-CTERM system TPR-repeat protein PrsT</fullName>
    </submittedName>
</protein>
<dbReference type="PROSITE" id="PS50005">
    <property type="entry name" value="TPR"/>
    <property type="match status" value="3"/>
</dbReference>
<name>A0A2N8KSH0_9BURK</name>